<evidence type="ECO:0000313" key="2">
    <source>
        <dbReference type="EMBL" id="SDM11240.1"/>
    </source>
</evidence>
<feature type="transmembrane region" description="Helical" evidence="1">
    <location>
        <begin position="122"/>
        <end position="141"/>
    </location>
</feature>
<name>A0A1G9QK05_9FLAO</name>
<keyword evidence="1" id="KW-0472">Membrane</keyword>
<proteinExistence type="predicted"/>
<evidence type="ECO:0000256" key="1">
    <source>
        <dbReference type="SAM" id="Phobius"/>
    </source>
</evidence>
<organism evidence="2 3">
    <name type="scientific">Kriegella aquimaris</name>
    <dbReference type="NCBI Taxonomy" id="192904"/>
    <lineage>
        <taxon>Bacteria</taxon>
        <taxon>Pseudomonadati</taxon>
        <taxon>Bacteroidota</taxon>
        <taxon>Flavobacteriia</taxon>
        <taxon>Flavobacteriales</taxon>
        <taxon>Flavobacteriaceae</taxon>
        <taxon>Kriegella</taxon>
    </lineage>
</organism>
<sequence length="238" mass="28093">MTLTHHQIQELYKFTRKHYVEYYDLQAELVDHLANGIEAQWRETPDMLFKEAMVGEFQKFGIGGFEKVVRKRQRAMEWRYLKIVVRFYRTYFKLPQILLTTTLVLILPLILFTLPLAYRYDIILGLFMAIAVAVLIISFKKRKDNDLECVKNGKKWMLKDQIYSYGQYAGVFNLFPIVLNTQFFRSNIPVDANYVILIFATMIVCLLLLSYVTIFVIPKKAEELLAETYPEYKIVSQL</sequence>
<protein>
    <submittedName>
        <fullName evidence="2">Uncharacterized protein</fullName>
    </submittedName>
</protein>
<dbReference type="OrthoDB" id="662673at2"/>
<feature type="transmembrane region" description="Helical" evidence="1">
    <location>
        <begin position="97"/>
        <end position="116"/>
    </location>
</feature>
<keyword evidence="1" id="KW-1133">Transmembrane helix</keyword>
<feature type="transmembrane region" description="Helical" evidence="1">
    <location>
        <begin position="195"/>
        <end position="217"/>
    </location>
</feature>
<dbReference type="STRING" id="192904.SAMN04488514_10575"/>
<dbReference type="Proteomes" id="UP000199440">
    <property type="component" value="Unassembled WGS sequence"/>
</dbReference>
<keyword evidence="3" id="KW-1185">Reference proteome</keyword>
<evidence type="ECO:0000313" key="3">
    <source>
        <dbReference type="Proteomes" id="UP000199440"/>
    </source>
</evidence>
<reference evidence="2 3" key="1">
    <citation type="submission" date="2016-10" db="EMBL/GenBank/DDBJ databases">
        <authorList>
            <person name="de Groot N.N."/>
        </authorList>
    </citation>
    <scope>NUCLEOTIDE SEQUENCE [LARGE SCALE GENOMIC DNA]</scope>
    <source>
        <strain evidence="2 3">DSM 19886</strain>
    </source>
</reference>
<dbReference type="EMBL" id="FNGV01000005">
    <property type="protein sequence ID" value="SDM11240.1"/>
    <property type="molecule type" value="Genomic_DNA"/>
</dbReference>
<dbReference type="RefSeq" id="WP_089889143.1">
    <property type="nucleotide sequence ID" value="NZ_FNGV01000005.1"/>
</dbReference>
<feature type="transmembrane region" description="Helical" evidence="1">
    <location>
        <begin position="162"/>
        <end position="183"/>
    </location>
</feature>
<gene>
    <name evidence="2" type="ORF">SAMN04488514_10575</name>
</gene>
<accession>A0A1G9QK05</accession>
<keyword evidence="1" id="KW-0812">Transmembrane</keyword>
<dbReference type="AlphaFoldDB" id="A0A1G9QK05"/>